<reference evidence="1" key="1">
    <citation type="submission" date="2020-06" db="EMBL/GenBank/DDBJ databases">
        <title>Unique genomic features of the anaerobic methanotrophic archaea.</title>
        <authorList>
            <person name="Chadwick G.L."/>
            <person name="Skennerton C.T."/>
            <person name="Laso-Perez R."/>
            <person name="Leu A.O."/>
            <person name="Speth D.R."/>
            <person name="Yu H."/>
            <person name="Morgan-Lang C."/>
            <person name="Hatzenpichler R."/>
            <person name="Goudeau D."/>
            <person name="Malmstrom R."/>
            <person name="Brazelton W.J."/>
            <person name="Woyke T."/>
            <person name="Hallam S.J."/>
            <person name="Tyson G.W."/>
            <person name="Wegener G."/>
            <person name="Boetius A."/>
            <person name="Orphan V."/>
        </authorList>
    </citation>
    <scope>NUCLEOTIDE SEQUENCE</scope>
</reference>
<dbReference type="AlphaFoldDB" id="A0A7G9Y343"/>
<name>A0A7G9Y343_9EURY</name>
<sequence>MEQISTVADVSSDTSDAMVIEVLLELVYTGKVTIDPGTVTERLRVRGVRVSEQQVEQVFKQFGIDWSKKKPASP</sequence>
<dbReference type="EMBL" id="MT630737">
    <property type="protein sequence ID" value="QNO42427.1"/>
    <property type="molecule type" value="Genomic_DNA"/>
</dbReference>
<evidence type="ECO:0000313" key="1">
    <source>
        <dbReference type="EMBL" id="QNO42427.1"/>
    </source>
</evidence>
<proteinExistence type="predicted"/>
<protein>
    <submittedName>
        <fullName evidence="1">Uncharacterized protein</fullName>
    </submittedName>
</protein>
<accession>A0A7G9Y343</accession>
<organism evidence="1">
    <name type="scientific">Candidatus Methanogaster sp. ANME-2c ERB4</name>
    <dbReference type="NCBI Taxonomy" id="2759911"/>
    <lineage>
        <taxon>Archaea</taxon>
        <taxon>Methanobacteriati</taxon>
        <taxon>Methanobacteriota</taxon>
        <taxon>Stenosarchaea group</taxon>
        <taxon>Methanomicrobia</taxon>
        <taxon>Methanosarcinales</taxon>
        <taxon>ANME-2 cluster</taxon>
        <taxon>Candidatus Methanogasteraceae</taxon>
        <taxon>Candidatus Methanogaster</taxon>
    </lineage>
</organism>
<gene>
    <name evidence="1" type="ORF">PBILOLBF_00002</name>
</gene>